<feature type="region of interest" description="Disordered" evidence="1">
    <location>
        <begin position="159"/>
        <end position="190"/>
    </location>
</feature>
<dbReference type="Proteomes" id="UP000299102">
    <property type="component" value="Unassembled WGS sequence"/>
</dbReference>
<proteinExistence type="predicted"/>
<gene>
    <name evidence="2" type="ORF">EVAR_37772_1</name>
</gene>
<organism evidence="2 3">
    <name type="scientific">Eumeta variegata</name>
    <name type="common">Bagworm moth</name>
    <name type="synonym">Eumeta japonica</name>
    <dbReference type="NCBI Taxonomy" id="151549"/>
    <lineage>
        <taxon>Eukaryota</taxon>
        <taxon>Metazoa</taxon>
        <taxon>Ecdysozoa</taxon>
        <taxon>Arthropoda</taxon>
        <taxon>Hexapoda</taxon>
        <taxon>Insecta</taxon>
        <taxon>Pterygota</taxon>
        <taxon>Neoptera</taxon>
        <taxon>Endopterygota</taxon>
        <taxon>Lepidoptera</taxon>
        <taxon>Glossata</taxon>
        <taxon>Ditrysia</taxon>
        <taxon>Tineoidea</taxon>
        <taxon>Psychidae</taxon>
        <taxon>Oiketicinae</taxon>
        <taxon>Eumeta</taxon>
    </lineage>
</organism>
<evidence type="ECO:0000313" key="3">
    <source>
        <dbReference type="Proteomes" id="UP000299102"/>
    </source>
</evidence>
<keyword evidence="3" id="KW-1185">Reference proteome</keyword>
<dbReference type="EMBL" id="BGZK01000601">
    <property type="protein sequence ID" value="GBP52384.1"/>
    <property type="molecule type" value="Genomic_DNA"/>
</dbReference>
<sequence length="190" mass="21375">MDTFSRHREGAPRELPSSRGDFLLKHLSSGWMKHDFRRTHKHANQQRVDSHCPYGNPQIVGICVADLLEKNMKKTIPTWRYFSSHSGVAAWDRRNLGGRRPGGAACAARPGFTQIRIRNQMSTREPSNSEVLESILATGESTDDFLISAKLHSTVRDQESASSCWSRTSPSRDDDGRQQPPTCTEVLNLK</sequence>
<reference evidence="2 3" key="1">
    <citation type="journal article" date="2019" name="Commun. Biol.">
        <title>The bagworm genome reveals a unique fibroin gene that provides high tensile strength.</title>
        <authorList>
            <person name="Kono N."/>
            <person name="Nakamura H."/>
            <person name="Ohtoshi R."/>
            <person name="Tomita M."/>
            <person name="Numata K."/>
            <person name="Arakawa K."/>
        </authorList>
    </citation>
    <scope>NUCLEOTIDE SEQUENCE [LARGE SCALE GENOMIC DNA]</scope>
</reference>
<dbReference type="AlphaFoldDB" id="A0A4C1WQJ4"/>
<protein>
    <submittedName>
        <fullName evidence="2">Uncharacterized protein</fullName>
    </submittedName>
</protein>
<evidence type="ECO:0000256" key="1">
    <source>
        <dbReference type="SAM" id="MobiDB-lite"/>
    </source>
</evidence>
<evidence type="ECO:0000313" key="2">
    <source>
        <dbReference type="EMBL" id="GBP52384.1"/>
    </source>
</evidence>
<feature type="compositionally biased region" description="Polar residues" evidence="1">
    <location>
        <begin position="160"/>
        <end position="169"/>
    </location>
</feature>
<name>A0A4C1WQJ4_EUMVA</name>
<comment type="caution">
    <text evidence="2">The sequence shown here is derived from an EMBL/GenBank/DDBJ whole genome shotgun (WGS) entry which is preliminary data.</text>
</comment>
<accession>A0A4C1WQJ4</accession>